<dbReference type="AlphaFoldDB" id="A0A8G1A0L2"/>
<keyword evidence="8" id="KW-1185">Reference proteome</keyword>
<dbReference type="PANTHER" id="PTHR43278:SF4">
    <property type="entry name" value="NAD(P)H-DEPENDENT FMN-CONTAINING OXIDOREDUCTASE YWQN-RELATED"/>
    <property type="match status" value="1"/>
</dbReference>
<sequence length="299" mass="32416">MAEAVLLKSAEVEVRGERCELVLFSEDLSEVLSGMTRYTLELRAGGDVLYTYHTNTYEYPPGSMQTAHNVAVTAFFRLKEELPLRPDTFLLHPPEPLAAGRPRAPAAGAVLLQGSPRPHGNSAVLAGWVADRCNEAGLRCEVISPDRFGVEPCTACYRCFNSGRCVIEDRMDEVVPALDHARLIVVCTPVYTETVPAALKAVIDRCQALRAGRALAGVRGREQAGLLLAVAGRRGSENFECVRRVVGAFFTSLGVRTAGEVLLDGVDDLTDIRAIAGWEEEVRERLSGVLEGIDSVPPL</sequence>
<evidence type="ECO:0000313" key="7">
    <source>
        <dbReference type="EMBL" id="QYZ78340.1"/>
    </source>
</evidence>
<keyword evidence="4" id="KW-0288">FMN</keyword>
<proteinExistence type="inferred from homology"/>
<evidence type="ECO:0000259" key="6">
    <source>
        <dbReference type="Pfam" id="PF03358"/>
    </source>
</evidence>
<evidence type="ECO:0000256" key="1">
    <source>
        <dbReference type="ARBA" id="ARBA00001917"/>
    </source>
</evidence>
<dbReference type="KEGG" id="mfk:E2N92_02285"/>
<dbReference type="Proteomes" id="UP000826709">
    <property type="component" value="Chromosome"/>
</dbReference>
<accession>A0A8G1A0L2</accession>
<comment type="cofactor">
    <cofactor evidence="2">
        <name>[4Fe-4S] cluster</name>
        <dbReference type="ChEBI" id="CHEBI:49883"/>
    </cofactor>
</comment>
<evidence type="ECO:0000256" key="5">
    <source>
        <dbReference type="ARBA" id="ARBA00038292"/>
    </source>
</evidence>
<reference evidence="7" key="2">
    <citation type="submission" date="2019-03" db="EMBL/GenBank/DDBJ databases">
        <authorList>
            <person name="Chen S.-C."/>
            <person name="Wu S.-Y."/>
            <person name="Lai M.-C."/>
        </authorList>
    </citation>
    <scope>NUCLEOTIDE SEQUENCE</scope>
    <source>
        <strain evidence="7">ML15</strain>
    </source>
</reference>
<evidence type="ECO:0000256" key="2">
    <source>
        <dbReference type="ARBA" id="ARBA00001966"/>
    </source>
</evidence>
<dbReference type="Pfam" id="PF03358">
    <property type="entry name" value="FMN_red"/>
    <property type="match status" value="1"/>
</dbReference>
<protein>
    <submittedName>
        <fullName evidence="7">Flavodoxin family protein</fullName>
    </submittedName>
</protein>
<gene>
    <name evidence="7" type="ORF">E2N92_02285</name>
</gene>
<feature type="domain" description="NADPH-dependent FMN reductase-like" evidence="6">
    <location>
        <begin position="110"/>
        <end position="248"/>
    </location>
</feature>
<dbReference type="Gene3D" id="3.40.50.360">
    <property type="match status" value="1"/>
</dbReference>
<evidence type="ECO:0000313" key="8">
    <source>
        <dbReference type="Proteomes" id="UP000826709"/>
    </source>
</evidence>
<dbReference type="OrthoDB" id="9059at2157"/>
<evidence type="ECO:0000256" key="4">
    <source>
        <dbReference type="ARBA" id="ARBA00022643"/>
    </source>
</evidence>
<organism evidence="7 8">
    <name type="scientific">Methanofollis formosanus</name>
    <dbReference type="NCBI Taxonomy" id="299308"/>
    <lineage>
        <taxon>Archaea</taxon>
        <taxon>Methanobacteriati</taxon>
        <taxon>Methanobacteriota</taxon>
        <taxon>Stenosarchaea group</taxon>
        <taxon>Methanomicrobia</taxon>
        <taxon>Methanomicrobiales</taxon>
        <taxon>Methanomicrobiaceae</taxon>
        <taxon>Methanofollis</taxon>
    </lineage>
</organism>
<dbReference type="PANTHER" id="PTHR43278">
    <property type="entry name" value="NAD(P)H-DEPENDENT FMN-CONTAINING OXIDOREDUCTASE YWQN-RELATED"/>
    <property type="match status" value="1"/>
</dbReference>
<dbReference type="GO" id="GO:0016491">
    <property type="term" value="F:oxidoreductase activity"/>
    <property type="evidence" value="ECO:0007669"/>
    <property type="project" value="InterPro"/>
</dbReference>
<comment type="cofactor">
    <cofactor evidence="1">
        <name>FMN</name>
        <dbReference type="ChEBI" id="CHEBI:58210"/>
    </cofactor>
</comment>
<dbReference type="EMBL" id="CP037968">
    <property type="protein sequence ID" value="QYZ78340.1"/>
    <property type="molecule type" value="Genomic_DNA"/>
</dbReference>
<dbReference type="InterPro" id="IPR005025">
    <property type="entry name" value="FMN_Rdtase-like_dom"/>
</dbReference>
<dbReference type="RefSeq" id="WP_220682092.1">
    <property type="nucleotide sequence ID" value="NZ_CP037968.1"/>
</dbReference>
<dbReference type="InterPro" id="IPR029039">
    <property type="entry name" value="Flavoprotein-like_sf"/>
</dbReference>
<dbReference type="InterPro" id="IPR051796">
    <property type="entry name" value="ISF_SsuE-like"/>
</dbReference>
<name>A0A8G1A0L2_9EURY</name>
<reference evidence="7" key="1">
    <citation type="journal article" date="2005" name="Int. J. Syst. Evol. Microbiol.">
        <title>Methanofollis formosanus sp. nov., isolated from a fish pond.</title>
        <authorList>
            <person name="Wu S.Y."/>
            <person name="Chen S.C."/>
            <person name="Lai M.C."/>
        </authorList>
    </citation>
    <scope>NUCLEOTIDE SEQUENCE</scope>
    <source>
        <strain evidence="7">ML15</strain>
    </source>
</reference>
<keyword evidence="3" id="KW-0285">Flavoprotein</keyword>
<comment type="similarity">
    <text evidence="5">Belongs to the SsuE family. Isf subfamily.</text>
</comment>
<dbReference type="SUPFAM" id="SSF52218">
    <property type="entry name" value="Flavoproteins"/>
    <property type="match status" value="1"/>
</dbReference>
<evidence type="ECO:0000256" key="3">
    <source>
        <dbReference type="ARBA" id="ARBA00022630"/>
    </source>
</evidence>